<proteinExistence type="predicted"/>
<feature type="non-terminal residue" evidence="1">
    <location>
        <position position="73"/>
    </location>
</feature>
<organism evidence="1">
    <name type="scientific">marine sediment metagenome</name>
    <dbReference type="NCBI Taxonomy" id="412755"/>
    <lineage>
        <taxon>unclassified sequences</taxon>
        <taxon>metagenomes</taxon>
        <taxon>ecological metagenomes</taxon>
    </lineage>
</organism>
<protein>
    <submittedName>
        <fullName evidence="1">Uncharacterized protein</fullName>
    </submittedName>
</protein>
<reference evidence="1" key="1">
    <citation type="journal article" date="2015" name="Nature">
        <title>Complex archaea that bridge the gap between prokaryotes and eukaryotes.</title>
        <authorList>
            <person name="Spang A."/>
            <person name="Saw J.H."/>
            <person name="Jorgensen S.L."/>
            <person name="Zaremba-Niedzwiedzka K."/>
            <person name="Martijn J."/>
            <person name="Lind A.E."/>
            <person name="van Eijk R."/>
            <person name="Schleper C."/>
            <person name="Guy L."/>
            <person name="Ettema T.J."/>
        </authorList>
    </citation>
    <scope>NUCLEOTIDE SEQUENCE</scope>
</reference>
<name>A0A0F8XLA4_9ZZZZ</name>
<dbReference type="AlphaFoldDB" id="A0A0F8XLA4"/>
<gene>
    <name evidence="1" type="ORF">LCGC14_2929750</name>
</gene>
<accession>A0A0F8XLA4</accession>
<comment type="caution">
    <text evidence="1">The sequence shown here is derived from an EMBL/GenBank/DDBJ whole genome shotgun (WGS) entry which is preliminary data.</text>
</comment>
<sequence length="73" mass="7976">MPLRGPGTGQLITTPIASPVVGFAAVISVKKWFTTIREVSDLYFGIVGSAEIQNEEKLLLGNRENYLNNGNIR</sequence>
<dbReference type="EMBL" id="LAZR01058450">
    <property type="protein sequence ID" value="KKK69867.1"/>
    <property type="molecule type" value="Genomic_DNA"/>
</dbReference>
<evidence type="ECO:0000313" key="1">
    <source>
        <dbReference type="EMBL" id="KKK69867.1"/>
    </source>
</evidence>